<evidence type="ECO:0000256" key="9">
    <source>
        <dbReference type="ARBA" id="ARBA00023015"/>
    </source>
</evidence>
<dbReference type="PANTHER" id="PTHR46379:SF1">
    <property type="entry name" value="ZINC FINGER MYND DOMAIN-CONTAINING PROTEIN 11"/>
    <property type="match status" value="1"/>
</dbReference>
<keyword evidence="3" id="KW-0158">Chromosome</keyword>
<comment type="subcellular location">
    <subcellularLocation>
        <location evidence="2">Chromosome</location>
    </subcellularLocation>
    <subcellularLocation>
        <location evidence="1">Nucleus</location>
    </subcellularLocation>
</comment>
<dbReference type="SMART" id="SM00297">
    <property type="entry name" value="BROMO"/>
    <property type="match status" value="1"/>
</dbReference>
<evidence type="ECO:0000256" key="11">
    <source>
        <dbReference type="ARBA" id="ARBA00023163"/>
    </source>
</evidence>
<evidence type="ECO:0000259" key="20">
    <source>
        <dbReference type="PROSITE" id="PS52014"/>
    </source>
</evidence>
<keyword evidence="11" id="KW-0804">Transcription</keyword>
<dbReference type="GO" id="GO:0003714">
    <property type="term" value="F:transcription corepressor activity"/>
    <property type="evidence" value="ECO:0007669"/>
    <property type="project" value="InterPro"/>
</dbReference>
<evidence type="ECO:0000256" key="13">
    <source>
        <dbReference type="PROSITE-ProRule" id="PRU00035"/>
    </source>
</evidence>
<dbReference type="InterPro" id="IPR002893">
    <property type="entry name" value="Znf_MYND"/>
</dbReference>
<evidence type="ECO:0000259" key="17">
    <source>
        <dbReference type="PROSITE" id="PS50014"/>
    </source>
</evidence>
<keyword evidence="9" id="KW-0805">Transcription regulation</keyword>
<dbReference type="Gene3D" id="6.10.140.2220">
    <property type="match status" value="1"/>
</dbReference>
<evidence type="ECO:0000256" key="2">
    <source>
        <dbReference type="ARBA" id="ARBA00004286"/>
    </source>
</evidence>
<evidence type="ECO:0000256" key="3">
    <source>
        <dbReference type="ARBA" id="ARBA00022454"/>
    </source>
</evidence>
<feature type="coiled-coil region" evidence="15">
    <location>
        <begin position="557"/>
        <end position="600"/>
    </location>
</feature>
<dbReference type="InterPro" id="IPR057053">
    <property type="entry name" value="MYND_ZMYND11_ZMYD8"/>
</dbReference>
<dbReference type="InterPro" id="IPR011011">
    <property type="entry name" value="Znf_FYVE_PHD"/>
</dbReference>
<dbReference type="SUPFAM" id="SSF57903">
    <property type="entry name" value="FYVE/PHD zinc finger"/>
    <property type="match status" value="1"/>
</dbReference>
<dbReference type="PROSITE" id="PS52014">
    <property type="entry name" value="SAMD1_WH"/>
    <property type="match status" value="1"/>
</dbReference>
<dbReference type="InterPro" id="IPR000313">
    <property type="entry name" value="PWWP_dom"/>
</dbReference>
<dbReference type="Gene3D" id="1.20.920.10">
    <property type="entry name" value="Bromodomain-like"/>
    <property type="match status" value="1"/>
</dbReference>
<organism evidence="21 22">
    <name type="scientific">Strigamia maritima</name>
    <name type="common">European centipede</name>
    <name type="synonym">Geophilus maritimus</name>
    <dbReference type="NCBI Taxonomy" id="126957"/>
    <lineage>
        <taxon>Eukaryota</taxon>
        <taxon>Metazoa</taxon>
        <taxon>Ecdysozoa</taxon>
        <taxon>Arthropoda</taxon>
        <taxon>Myriapoda</taxon>
        <taxon>Chilopoda</taxon>
        <taxon>Pleurostigmophora</taxon>
        <taxon>Geophilomorpha</taxon>
        <taxon>Linotaeniidae</taxon>
        <taxon>Strigamia</taxon>
    </lineage>
</organism>
<dbReference type="InterPro" id="IPR047268">
    <property type="entry name" value="PWWP_BS69"/>
</dbReference>
<dbReference type="FunFam" id="6.10.140.2220:FF:000002">
    <property type="entry name" value="Protein kinase C-binding protein 1 isoform C"/>
    <property type="match status" value="1"/>
</dbReference>
<dbReference type="PhylomeDB" id="T1JNA1"/>
<dbReference type="GO" id="GO:0009966">
    <property type="term" value="P:regulation of signal transduction"/>
    <property type="evidence" value="ECO:0007669"/>
    <property type="project" value="TreeGrafter"/>
</dbReference>
<dbReference type="PANTHER" id="PTHR46379">
    <property type="entry name" value="ZINC FINGER MYND DOMAIN-CONTAINING"/>
    <property type="match status" value="1"/>
</dbReference>
<dbReference type="GO" id="GO:0005634">
    <property type="term" value="C:nucleus"/>
    <property type="evidence" value="ECO:0007669"/>
    <property type="project" value="UniProtKB-SubCell"/>
</dbReference>
<feature type="compositionally biased region" description="Basic and acidic residues" evidence="16">
    <location>
        <begin position="406"/>
        <end position="431"/>
    </location>
</feature>
<evidence type="ECO:0000256" key="8">
    <source>
        <dbReference type="ARBA" id="ARBA00022853"/>
    </source>
</evidence>
<feature type="domain" description="PWWP" evidence="18">
    <location>
        <begin position="292"/>
        <end position="343"/>
    </location>
</feature>
<dbReference type="eggNOG" id="KOG3612">
    <property type="taxonomic scope" value="Eukaryota"/>
</dbReference>
<dbReference type="Pfam" id="PF00855">
    <property type="entry name" value="PWWP"/>
    <property type="match status" value="1"/>
</dbReference>
<dbReference type="Pfam" id="PF00439">
    <property type="entry name" value="Bromodomain"/>
    <property type="match status" value="1"/>
</dbReference>
<dbReference type="Pfam" id="PF24324">
    <property type="entry name" value="MYND_ZMYND11_ZMYD8"/>
    <property type="match status" value="1"/>
</dbReference>
<dbReference type="PROSITE" id="PS01360">
    <property type="entry name" value="ZF_MYND_1"/>
    <property type="match status" value="1"/>
</dbReference>
<evidence type="ECO:0008006" key="23">
    <source>
        <dbReference type="Google" id="ProtNLM"/>
    </source>
</evidence>
<evidence type="ECO:0000256" key="16">
    <source>
        <dbReference type="SAM" id="MobiDB-lite"/>
    </source>
</evidence>
<keyword evidence="5" id="KW-0479">Metal-binding</keyword>
<dbReference type="CDD" id="cd20159">
    <property type="entry name" value="PWWP_BS69"/>
    <property type="match status" value="1"/>
</dbReference>
<dbReference type="Gene3D" id="3.30.40.10">
    <property type="entry name" value="Zinc/RING finger domain, C3HC4 (zinc finger)"/>
    <property type="match status" value="1"/>
</dbReference>
<sequence>MMSKRRLACPQTVQHIWDAIVCIRQQKQIPNVDRLANYMRRKHGLNQADLERQLSFALRDNLVRVTTKVGCKGSKQGVQQEGYRLPSGEVERDGYDWYCFECHRGGEVCLCTTCHRVYHSFCVKEDVASAENFQCAICKMCRSKNNFKMKKTDLNTLLTYTCNRLKEKVSSISPFVPEDKKQTRDLHRMPATDEEKWRHDLLLFYPMDLNSMEEKAQALEYRRLEEFQADAQSIVHNVVIYYGVHSPMADMARQMLRDCIYDLGEIRQCRDCYRMSNEKTDKFWFCQPCNPPHELVYAKQKGFPYWPAKVIRRVNGVYDVRFFGGYHQRANIEKEHIKPISTNIHSLSVKRTASWNRACEELRRHQELLEKQKRELKLSRTETTEKEVESGGESCMDDPEEPITPEDVKKIKIEKDSDEKKTEKEKEKEIESDLGPMYDESSISSSSKLVKQMQQAPTPEDYNVVSSSSQDANTRVSVATQTYRRLLPSRFPSKSIQTESEPLPPPPPVVNCKCNQKNARIKEKNDEEAKERTLKELSDKLHVEFEEQKQTAVAAALNTVQKEVEKARRHAEERLQKDHKAEMQLQVERHRQQLSETKKKQWCYNCEAEAIYHCCWNTSYCSIECQQVHWQKEHKRNCRRKR</sequence>
<keyword evidence="15" id="KW-0175">Coiled coil</keyword>
<evidence type="ECO:0000256" key="4">
    <source>
        <dbReference type="ARBA" id="ARBA00022553"/>
    </source>
</evidence>
<evidence type="ECO:0000259" key="19">
    <source>
        <dbReference type="PROSITE" id="PS50865"/>
    </source>
</evidence>
<reference evidence="22" key="1">
    <citation type="submission" date="2011-05" db="EMBL/GenBank/DDBJ databases">
        <authorList>
            <person name="Richards S.R."/>
            <person name="Qu J."/>
            <person name="Jiang H."/>
            <person name="Jhangiani S.N."/>
            <person name="Agravi P."/>
            <person name="Goodspeed R."/>
            <person name="Gross S."/>
            <person name="Mandapat C."/>
            <person name="Jackson L."/>
            <person name="Mathew T."/>
            <person name="Pu L."/>
            <person name="Thornton R."/>
            <person name="Saada N."/>
            <person name="Wilczek-Boney K.B."/>
            <person name="Lee S."/>
            <person name="Kovar C."/>
            <person name="Wu Y."/>
            <person name="Scherer S.E."/>
            <person name="Worley K.C."/>
            <person name="Muzny D.M."/>
            <person name="Gibbs R."/>
        </authorList>
    </citation>
    <scope>NUCLEOTIDE SEQUENCE</scope>
    <source>
        <strain evidence="22">Brora</strain>
    </source>
</reference>
<dbReference type="InterPro" id="IPR048589">
    <property type="entry name" value="SAMD1-like_WH"/>
</dbReference>
<dbReference type="EnsemblMetazoa" id="SMAR015330-RA">
    <property type="protein sequence ID" value="SMAR015330-PA"/>
    <property type="gene ID" value="SMAR015330"/>
</dbReference>
<keyword evidence="7" id="KW-0862">Zinc</keyword>
<dbReference type="AlphaFoldDB" id="T1JNA1"/>
<dbReference type="InterPro" id="IPR013083">
    <property type="entry name" value="Znf_RING/FYVE/PHD"/>
</dbReference>
<feature type="domain" description="MYND-type" evidence="19">
    <location>
        <begin position="603"/>
        <end position="638"/>
    </location>
</feature>
<feature type="domain" description="Bromo" evidence="17">
    <location>
        <begin position="206"/>
        <end position="249"/>
    </location>
</feature>
<dbReference type="InterPro" id="IPR001487">
    <property type="entry name" value="Bromodomain"/>
</dbReference>
<evidence type="ECO:0000256" key="14">
    <source>
        <dbReference type="PROSITE-ProRule" id="PRU00134"/>
    </source>
</evidence>
<feature type="region of interest" description="Disordered" evidence="16">
    <location>
        <begin position="375"/>
        <end position="455"/>
    </location>
</feature>
<evidence type="ECO:0000313" key="22">
    <source>
        <dbReference type="Proteomes" id="UP000014500"/>
    </source>
</evidence>
<evidence type="ECO:0000256" key="1">
    <source>
        <dbReference type="ARBA" id="ARBA00004123"/>
    </source>
</evidence>
<dbReference type="GO" id="GO:0034243">
    <property type="term" value="P:regulation of transcription elongation by RNA polymerase II"/>
    <property type="evidence" value="ECO:0007669"/>
    <property type="project" value="InterPro"/>
</dbReference>
<dbReference type="PROSITE" id="PS50812">
    <property type="entry name" value="PWWP"/>
    <property type="match status" value="1"/>
</dbReference>
<dbReference type="GO" id="GO:0005694">
    <property type="term" value="C:chromosome"/>
    <property type="evidence" value="ECO:0007669"/>
    <property type="project" value="UniProtKB-SubCell"/>
</dbReference>
<dbReference type="OMA" id="QCHRVYH"/>
<protein>
    <recommendedName>
        <fullName evidence="23">Zinc finger MYND domain-containing protein 11</fullName>
    </recommendedName>
</protein>
<name>T1JNA1_STRMM</name>
<keyword evidence="10 13" id="KW-0103">Bromodomain</keyword>
<reference evidence="21" key="2">
    <citation type="submission" date="2015-02" db="UniProtKB">
        <authorList>
            <consortium name="EnsemblMetazoa"/>
        </authorList>
    </citation>
    <scope>IDENTIFICATION</scope>
</reference>
<dbReference type="STRING" id="126957.T1JNA1"/>
<evidence type="ECO:0000256" key="6">
    <source>
        <dbReference type="ARBA" id="ARBA00022771"/>
    </source>
</evidence>
<dbReference type="GO" id="GO:0140006">
    <property type="term" value="F:histone H3 reader activity"/>
    <property type="evidence" value="ECO:0007669"/>
    <property type="project" value="UniProtKB-ARBA"/>
</dbReference>
<feature type="compositionally biased region" description="Basic and acidic residues" evidence="16">
    <location>
        <begin position="375"/>
        <end position="389"/>
    </location>
</feature>
<dbReference type="PROSITE" id="PS50865">
    <property type="entry name" value="ZF_MYND_2"/>
    <property type="match status" value="1"/>
</dbReference>
<evidence type="ECO:0000256" key="12">
    <source>
        <dbReference type="ARBA" id="ARBA00023242"/>
    </source>
</evidence>
<dbReference type="EMBL" id="JH432223">
    <property type="status" value="NOT_ANNOTATED_CDS"/>
    <property type="molecule type" value="Genomic_DNA"/>
</dbReference>
<keyword evidence="4" id="KW-0597">Phosphoprotein</keyword>
<dbReference type="SUPFAM" id="SSF63748">
    <property type="entry name" value="Tudor/PWWP/MBT"/>
    <property type="match status" value="1"/>
</dbReference>
<dbReference type="GO" id="GO:0003677">
    <property type="term" value="F:DNA binding"/>
    <property type="evidence" value="ECO:0007669"/>
    <property type="project" value="InterPro"/>
</dbReference>
<feature type="compositionally biased region" description="Acidic residues" evidence="16">
    <location>
        <begin position="395"/>
        <end position="404"/>
    </location>
</feature>
<evidence type="ECO:0000259" key="18">
    <source>
        <dbReference type="PROSITE" id="PS50812"/>
    </source>
</evidence>
<evidence type="ECO:0000256" key="10">
    <source>
        <dbReference type="ARBA" id="ARBA00023117"/>
    </source>
</evidence>
<dbReference type="GO" id="GO:0008270">
    <property type="term" value="F:zinc ion binding"/>
    <property type="evidence" value="ECO:0007669"/>
    <property type="project" value="UniProtKB-KW"/>
</dbReference>
<dbReference type="InterPro" id="IPR036427">
    <property type="entry name" value="Bromodomain-like_sf"/>
</dbReference>
<dbReference type="Gene3D" id="2.30.30.140">
    <property type="match status" value="1"/>
</dbReference>
<dbReference type="InterPro" id="IPR047269">
    <property type="entry name" value="ZMY11"/>
</dbReference>
<keyword evidence="22" id="KW-1185">Reference proteome</keyword>
<evidence type="ECO:0000313" key="21">
    <source>
        <dbReference type="EnsemblMetazoa" id="SMAR015330-PA"/>
    </source>
</evidence>
<dbReference type="CDD" id="cd15537">
    <property type="entry name" value="PHD_BS69"/>
    <property type="match status" value="1"/>
</dbReference>
<keyword evidence="6 14" id="KW-0863">Zinc-finger</keyword>
<accession>T1JNA1</accession>
<dbReference type="SMART" id="SM00293">
    <property type="entry name" value="PWWP"/>
    <property type="match status" value="1"/>
</dbReference>
<dbReference type="Pfam" id="PF21524">
    <property type="entry name" value="SAMD1_WH"/>
    <property type="match status" value="1"/>
</dbReference>
<proteinExistence type="predicted"/>
<dbReference type="HOGENOM" id="CLU_031462_2_0_1"/>
<dbReference type="SUPFAM" id="SSF144232">
    <property type="entry name" value="HIT/MYND zinc finger-like"/>
    <property type="match status" value="1"/>
</dbReference>
<keyword evidence="8" id="KW-0156">Chromatin regulator</keyword>
<dbReference type="SUPFAM" id="SSF47370">
    <property type="entry name" value="Bromodomain"/>
    <property type="match status" value="1"/>
</dbReference>
<evidence type="ECO:0000256" key="15">
    <source>
        <dbReference type="SAM" id="Coils"/>
    </source>
</evidence>
<feature type="domain" description="SAMD1-like winged helix (WH)" evidence="20">
    <location>
        <begin position="4"/>
        <end position="80"/>
    </location>
</feature>
<dbReference type="Proteomes" id="UP000014500">
    <property type="component" value="Unassembled WGS sequence"/>
</dbReference>
<dbReference type="PROSITE" id="PS50014">
    <property type="entry name" value="BROMODOMAIN_2"/>
    <property type="match status" value="1"/>
</dbReference>
<evidence type="ECO:0000256" key="5">
    <source>
        <dbReference type="ARBA" id="ARBA00022723"/>
    </source>
</evidence>
<keyword evidence="12" id="KW-0539">Nucleus</keyword>
<evidence type="ECO:0000256" key="7">
    <source>
        <dbReference type="ARBA" id="ARBA00022833"/>
    </source>
</evidence>